<dbReference type="FunFam" id="2.70.150.10:FF:000002">
    <property type="entry name" value="Copper-transporting ATPase 1, putative"/>
    <property type="match status" value="1"/>
</dbReference>
<evidence type="ECO:0000256" key="8">
    <source>
        <dbReference type="ARBA" id="ARBA00022989"/>
    </source>
</evidence>
<dbReference type="GO" id="GO:0005524">
    <property type="term" value="F:ATP binding"/>
    <property type="evidence" value="ECO:0007669"/>
    <property type="project" value="UniProtKB-UniRule"/>
</dbReference>
<dbReference type="InterPro" id="IPR023298">
    <property type="entry name" value="ATPase_P-typ_TM_dom_sf"/>
</dbReference>
<gene>
    <name evidence="12" type="primary">I1RAE5</name>
</gene>
<feature type="transmembrane region" description="Helical" evidence="10">
    <location>
        <begin position="307"/>
        <end position="329"/>
    </location>
</feature>
<dbReference type="PANTHER" id="PTHR43520">
    <property type="entry name" value="ATP7, ISOFORM B"/>
    <property type="match status" value="1"/>
</dbReference>
<keyword evidence="12" id="KW-0723">Serine/threonine-protein kinase</keyword>
<keyword evidence="9 10" id="KW-0472">Membrane</keyword>
<dbReference type="SUPFAM" id="SSF81653">
    <property type="entry name" value="Calcium ATPase, transduction domain A"/>
    <property type="match status" value="1"/>
</dbReference>
<keyword evidence="7" id="KW-1278">Translocase</keyword>
<dbReference type="PRINTS" id="PR00119">
    <property type="entry name" value="CATATPASE"/>
</dbReference>
<dbReference type="InterPro" id="IPR027256">
    <property type="entry name" value="P-typ_ATPase_IB"/>
</dbReference>
<dbReference type="GO" id="GO:0005507">
    <property type="term" value="F:copper ion binding"/>
    <property type="evidence" value="ECO:0007669"/>
    <property type="project" value="TreeGrafter"/>
</dbReference>
<dbReference type="InterPro" id="IPR008250">
    <property type="entry name" value="ATPase_P-typ_transduc_dom_A_sf"/>
</dbReference>
<comment type="similarity">
    <text evidence="2 10">Belongs to the cation transport ATPase (P-type) (TC 3.A.3) family. Type IB subfamily.</text>
</comment>
<dbReference type="GO" id="GO:0004674">
    <property type="term" value="F:protein serine/threonine kinase activity"/>
    <property type="evidence" value="ECO:0007669"/>
    <property type="project" value="UniProtKB-KW"/>
</dbReference>
<dbReference type="NCBIfam" id="TIGR01494">
    <property type="entry name" value="ATPase_P-type"/>
    <property type="match status" value="2"/>
</dbReference>
<keyword evidence="3 10" id="KW-0812">Transmembrane</keyword>
<dbReference type="InterPro" id="IPR001757">
    <property type="entry name" value="P_typ_ATPase"/>
</dbReference>
<dbReference type="InterPro" id="IPR018303">
    <property type="entry name" value="ATPase_P-typ_P_site"/>
</dbReference>
<evidence type="ECO:0000256" key="2">
    <source>
        <dbReference type="ARBA" id="ARBA00006024"/>
    </source>
</evidence>
<feature type="transmembrane region" description="Helical" evidence="10">
    <location>
        <begin position="737"/>
        <end position="759"/>
    </location>
</feature>
<dbReference type="GO" id="GO:0012505">
    <property type="term" value="C:endomembrane system"/>
    <property type="evidence" value="ECO:0007669"/>
    <property type="project" value="UniProtKB-SubCell"/>
</dbReference>
<dbReference type="SFLD" id="SFLDG00002">
    <property type="entry name" value="C1.7:_P-type_atpase_like"/>
    <property type="match status" value="1"/>
</dbReference>
<dbReference type="Pfam" id="PF00702">
    <property type="entry name" value="Hydrolase"/>
    <property type="match status" value="1"/>
</dbReference>
<feature type="transmembrane region" description="Helical" evidence="10">
    <location>
        <begin position="80"/>
        <end position="98"/>
    </location>
</feature>
<dbReference type="SFLD" id="SFLDF00027">
    <property type="entry name" value="p-type_atpase"/>
    <property type="match status" value="1"/>
</dbReference>
<evidence type="ECO:0000256" key="4">
    <source>
        <dbReference type="ARBA" id="ARBA00022723"/>
    </source>
</evidence>
<name>A0A5K1JYT0_9APHY</name>
<dbReference type="SUPFAM" id="SSF81665">
    <property type="entry name" value="Calcium ATPase, transmembrane domain M"/>
    <property type="match status" value="1"/>
</dbReference>
<dbReference type="PROSITE" id="PS00154">
    <property type="entry name" value="ATPASE_E1_E2"/>
    <property type="match status" value="1"/>
</dbReference>
<dbReference type="SUPFAM" id="SSF56784">
    <property type="entry name" value="HAD-like"/>
    <property type="match status" value="1"/>
</dbReference>
<dbReference type="InterPro" id="IPR036412">
    <property type="entry name" value="HAD-like_sf"/>
</dbReference>
<keyword evidence="5 10" id="KW-0547">Nucleotide-binding</keyword>
<keyword evidence="8 10" id="KW-1133">Transmembrane helix</keyword>
<dbReference type="Gene3D" id="3.40.50.1000">
    <property type="entry name" value="HAD superfamily/HAD-like"/>
    <property type="match status" value="1"/>
</dbReference>
<evidence type="ECO:0000256" key="3">
    <source>
        <dbReference type="ARBA" id="ARBA00022692"/>
    </source>
</evidence>
<comment type="subcellular location">
    <subcellularLocation>
        <location evidence="1">Endomembrane system</location>
        <topology evidence="1">Multi-pass membrane protein</topology>
    </subcellularLocation>
    <subcellularLocation>
        <location evidence="10">Membrane</location>
    </subcellularLocation>
</comment>
<accession>A0A5K1JYT0</accession>
<keyword evidence="4 10" id="KW-0479">Metal-binding</keyword>
<feature type="transmembrane region" description="Helical" evidence="10">
    <location>
        <begin position="349"/>
        <end position="371"/>
    </location>
</feature>
<reference evidence="12" key="1">
    <citation type="submission" date="2019-10" db="EMBL/GenBank/DDBJ databases">
        <authorList>
            <person name="Nor Muhammad N."/>
        </authorList>
    </citation>
    <scope>NUCLEOTIDE SEQUENCE</scope>
</reference>
<keyword evidence="12" id="KW-0418">Kinase</keyword>
<dbReference type="Gene3D" id="2.70.150.10">
    <property type="entry name" value="Calcium-transporting ATPase, cytoplasmic transduction domain A"/>
    <property type="match status" value="1"/>
</dbReference>
<dbReference type="AlphaFoldDB" id="A0A5K1JYT0"/>
<feature type="transmembrane region" description="Helical" evidence="10">
    <location>
        <begin position="119"/>
        <end position="141"/>
    </location>
</feature>
<evidence type="ECO:0000256" key="10">
    <source>
        <dbReference type="RuleBase" id="RU362081"/>
    </source>
</evidence>
<feature type="domain" description="P-type ATPase A" evidence="11">
    <location>
        <begin position="188"/>
        <end position="291"/>
    </location>
</feature>
<dbReference type="CDD" id="cd02094">
    <property type="entry name" value="P-type_ATPase_Cu-like"/>
    <property type="match status" value="1"/>
</dbReference>
<dbReference type="InterPro" id="IPR044492">
    <property type="entry name" value="P_typ_ATPase_HD_dom"/>
</dbReference>
<sequence>MVGPRELVERIEDMGFDAMVSDQEDSTQLRSLARTKEIQEWWMRFKWSLIFAIPVFFVTMLAPKISFLEPIVEHQLCRGVYVNDVIALILATPAMFWVGQRFFRNAYKALKHGSATMDVLISIGSAAAYFYSIGAMCFMALNRDLGYHPMVFFDTSTMLIMFVSLGRYLENRAKGKTSAALTDLMALAPSMATIYTDPPACTQEKKIPTELLQVGDTVKLVPGEKIPADGTVLRGTSTIDESAVTGEPVPVLKQVGDSVIGGTLNGLGTFDMSVTRAGKDTALAQIVKLVEEAQTSKAPIQAFTDKVAGYFVPAVISLSILTFIAWMIIADVVNDSSLPALFHAHGASKLAICLQLCISVVVVACPCALGLSTPTAIMVGTGMGAKNGILIKGGRALEASRFIKRICLDKTGTVTEGKLTVASIAWAPSSDHSDLATADASLLTKVAGDISRADVIAMVAATEARSEHPLAKAVAVYGKDLLNKSMIPISEVTIDTFESVTGAGVKAVIALPGGKGKHTIYVGNARFVLQSDSASLPSNLAAFDSEESSQGKTSIFVSLAAPSKAPSPVLAIALSDKPRPSSVYAIRAMQDIGIEVNMMTGDARATALAVAKQVGIRPEHVWAQMSPKGKASVVTELMEKHGGGVAMVGDGINDSPSLVAASVGIALSSGTSVAIEAADIVLMRSDLLDVVAALHLSRAIFSTIRRNLVWACLYNVLSIPLAMGLFLPWGFNLPPMAAAGAMATSSVSVVTSSLLLRWWARPPSSIMPGEDVQQETMFNSARNALGDAWASVRGLVRGRRDTSGYSQLPVEMSAAV</sequence>
<dbReference type="InterPro" id="IPR023214">
    <property type="entry name" value="HAD_sf"/>
</dbReference>
<dbReference type="Pfam" id="PF00122">
    <property type="entry name" value="E1-E2_ATPase"/>
    <property type="match status" value="1"/>
</dbReference>
<dbReference type="InterPro" id="IPR023299">
    <property type="entry name" value="ATPase_P-typ_cyto_dom_N"/>
</dbReference>
<evidence type="ECO:0000256" key="7">
    <source>
        <dbReference type="ARBA" id="ARBA00022967"/>
    </source>
</evidence>
<dbReference type="PRINTS" id="PR00120">
    <property type="entry name" value="HATPASE"/>
</dbReference>
<dbReference type="InterPro" id="IPR059000">
    <property type="entry name" value="ATPase_P-type_domA"/>
</dbReference>
<keyword evidence="12" id="KW-0808">Transferase</keyword>
<evidence type="ECO:0000313" key="12">
    <source>
        <dbReference type="EMBL" id="VWO97636.1"/>
    </source>
</evidence>
<dbReference type="Gene3D" id="3.40.1110.10">
    <property type="entry name" value="Calcium-transporting ATPase, cytoplasmic domain N"/>
    <property type="match status" value="1"/>
</dbReference>
<dbReference type="EC" id="2.7.11.1" evidence="12"/>
<evidence type="ECO:0000256" key="5">
    <source>
        <dbReference type="ARBA" id="ARBA00022741"/>
    </source>
</evidence>
<dbReference type="GO" id="GO:0055070">
    <property type="term" value="P:copper ion homeostasis"/>
    <property type="evidence" value="ECO:0007669"/>
    <property type="project" value="TreeGrafter"/>
</dbReference>
<feature type="transmembrane region" description="Helical" evidence="10">
    <location>
        <begin position="708"/>
        <end position="731"/>
    </location>
</feature>
<dbReference type="SFLD" id="SFLDS00003">
    <property type="entry name" value="Haloacid_Dehalogenase"/>
    <property type="match status" value="1"/>
</dbReference>
<proteinExistence type="inferred from homology"/>
<dbReference type="EMBL" id="LR726427">
    <property type="protein sequence ID" value="VWO97636.1"/>
    <property type="molecule type" value="Genomic_DNA"/>
</dbReference>
<dbReference type="PANTHER" id="PTHR43520:SF8">
    <property type="entry name" value="P-TYPE CU(+) TRANSPORTER"/>
    <property type="match status" value="1"/>
</dbReference>
<dbReference type="GO" id="GO:0043682">
    <property type="term" value="F:P-type divalent copper transporter activity"/>
    <property type="evidence" value="ECO:0007669"/>
    <property type="project" value="TreeGrafter"/>
</dbReference>
<feature type="transmembrane region" description="Helical" evidence="10">
    <location>
        <begin position="47"/>
        <end position="68"/>
    </location>
</feature>
<evidence type="ECO:0000259" key="11">
    <source>
        <dbReference type="Pfam" id="PF00122"/>
    </source>
</evidence>
<keyword evidence="6 10" id="KW-0067">ATP-binding</keyword>
<dbReference type="GO" id="GO:0016020">
    <property type="term" value="C:membrane"/>
    <property type="evidence" value="ECO:0007669"/>
    <property type="project" value="UniProtKB-SubCell"/>
</dbReference>
<dbReference type="NCBIfam" id="TIGR01525">
    <property type="entry name" value="ATPase-IB_hvy"/>
    <property type="match status" value="1"/>
</dbReference>
<protein>
    <submittedName>
        <fullName evidence="12">Non-specific serine/threonine protein kinase (EC)</fullName>
        <ecNumber evidence="12">2.7.11.1</ecNumber>
    </submittedName>
</protein>
<evidence type="ECO:0000256" key="9">
    <source>
        <dbReference type="ARBA" id="ARBA00023136"/>
    </source>
</evidence>
<feature type="transmembrane region" description="Helical" evidence="10">
    <location>
        <begin position="147"/>
        <end position="169"/>
    </location>
</feature>
<evidence type="ECO:0000256" key="1">
    <source>
        <dbReference type="ARBA" id="ARBA00004127"/>
    </source>
</evidence>
<evidence type="ECO:0000256" key="6">
    <source>
        <dbReference type="ARBA" id="ARBA00022840"/>
    </source>
</evidence>
<organism evidence="12">
    <name type="scientific">Ganoderma boninense</name>
    <dbReference type="NCBI Taxonomy" id="34458"/>
    <lineage>
        <taxon>Eukaryota</taxon>
        <taxon>Fungi</taxon>
        <taxon>Dikarya</taxon>
        <taxon>Basidiomycota</taxon>
        <taxon>Agaricomycotina</taxon>
        <taxon>Agaricomycetes</taxon>
        <taxon>Polyporales</taxon>
        <taxon>Polyporaceae</taxon>
        <taxon>Ganoderma</taxon>
    </lineage>
</organism>
<dbReference type="GO" id="GO:0016887">
    <property type="term" value="F:ATP hydrolysis activity"/>
    <property type="evidence" value="ECO:0007669"/>
    <property type="project" value="InterPro"/>
</dbReference>